<gene>
    <name evidence="5" type="ORF">BINO364_LOCUS11869</name>
</gene>
<dbReference type="PANTHER" id="PTHR12499:SF0">
    <property type="entry name" value="OPTIC ATROPHY 3 PROTEIN"/>
    <property type="match status" value="1"/>
</dbReference>
<keyword evidence="4" id="KW-0472">Membrane</keyword>
<sequence>MQVKEMVVDQFPMFRLATLLARQMSSPLAARIKRYAVSHPRFGAAICINVAEIFHACEWRARSLSLRLAGVGLSARTRPPPLPRRTAVDLGGDLLVFSEGIFPYTGEIIIFTLGSCIVIFEVNRQGTNKNLKELDEKSQWLAISLSLEELRREVAVQQADISRLRDALLSYEPQSPVPGDDGGHPAPSHKLVQE</sequence>
<keyword evidence="4" id="KW-1133">Transmembrane helix</keyword>
<dbReference type="Pfam" id="PF07047">
    <property type="entry name" value="OPA3"/>
    <property type="match status" value="1"/>
</dbReference>
<reference evidence="5" key="1">
    <citation type="submission" date="2021-12" db="EMBL/GenBank/DDBJ databases">
        <authorList>
            <person name="Martin H S."/>
        </authorList>
    </citation>
    <scope>NUCLEOTIDE SEQUENCE</scope>
</reference>
<keyword evidence="6" id="KW-1185">Reference proteome</keyword>
<dbReference type="PANTHER" id="PTHR12499">
    <property type="entry name" value="OPTIC ATROPHY 3 PROTEIN OPA3"/>
    <property type="match status" value="1"/>
</dbReference>
<accession>A0A8J9V6Z9</accession>
<name>A0A8J9V6Z9_9NEOP</name>
<evidence type="ECO:0000313" key="6">
    <source>
        <dbReference type="Proteomes" id="UP000838878"/>
    </source>
</evidence>
<evidence type="ECO:0000313" key="5">
    <source>
        <dbReference type="EMBL" id="CAH0726407.1"/>
    </source>
</evidence>
<dbReference type="InterPro" id="IPR010754">
    <property type="entry name" value="OPA3-like"/>
</dbReference>
<dbReference type="AlphaFoldDB" id="A0A8J9V6Z9"/>
<evidence type="ECO:0000256" key="4">
    <source>
        <dbReference type="SAM" id="Phobius"/>
    </source>
</evidence>
<feature type="transmembrane region" description="Helical" evidence="4">
    <location>
        <begin position="101"/>
        <end position="122"/>
    </location>
</feature>
<comment type="similarity">
    <text evidence="1">Belongs to the OPA3 family.</text>
</comment>
<protein>
    <submittedName>
        <fullName evidence="5">Uncharacterized protein</fullName>
    </submittedName>
</protein>
<dbReference type="EMBL" id="OV170226">
    <property type="protein sequence ID" value="CAH0726407.1"/>
    <property type="molecule type" value="Genomic_DNA"/>
</dbReference>
<keyword evidence="2" id="KW-0175">Coiled coil</keyword>
<dbReference type="OrthoDB" id="2129069at2759"/>
<keyword evidence="4" id="KW-0812">Transmembrane</keyword>
<evidence type="ECO:0000256" key="2">
    <source>
        <dbReference type="ARBA" id="ARBA00023054"/>
    </source>
</evidence>
<evidence type="ECO:0000256" key="3">
    <source>
        <dbReference type="SAM" id="MobiDB-lite"/>
    </source>
</evidence>
<dbReference type="Proteomes" id="UP000838878">
    <property type="component" value="Chromosome 6"/>
</dbReference>
<feature type="region of interest" description="Disordered" evidence="3">
    <location>
        <begin position="172"/>
        <end position="194"/>
    </location>
</feature>
<organism evidence="5 6">
    <name type="scientific">Brenthis ino</name>
    <name type="common">lesser marbled fritillary</name>
    <dbReference type="NCBI Taxonomy" id="405034"/>
    <lineage>
        <taxon>Eukaryota</taxon>
        <taxon>Metazoa</taxon>
        <taxon>Ecdysozoa</taxon>
        <taxon>Arthropoda</taxon>
        <taxon>Hexapoda</taxon>
        <taxon>Insecta</taxon>
        <taxon>Pterygota</taxon>
        <taxon>Neoptera</taxon>
        <taxon>Endopterygota</taxon>
        <taxon>Lepidoptera</taxon>
        <taxon>Glossata</taxon>
        <taxon>Ditrysia</taxon>
        <taxon>Papilionoidea</taxon>
        <taxon>Nymphalidae</taxon>
        <taxon>Heliconiinae</taxon>
        <taxon>Argynnini</taxon>
        <taxon>Brenthis</taxon>
    </lineage>
</organism>
<proteinExistence type="inferred from homology"/>
<dbReference type="GO" id="GO:0019216">
    <property type="term" value="P:regulation of lipid metabolic process"/>
    <property type="evidence" value="ECO:0007669"/>
    <property type="project" value="TreeGrafter"/>
</dbReference>
<evidence type="ECO:0000256" key="1">
    <source>
        <dbReference type="ARBA" id="ARBA00007584"/>
    </source>
</evidence>
<feature type="non-terminal residue" evidence="5">
    <location>
        <position position="194"/>
    </location>
</feature>
<dbReference type="GO" id="GO:0005739">
    <property type="term" value="C:mitochondrion"/>
    <property type="evidence" value="ECO:0007669"/>
    <property type="project" value="TreeGrafter"/>
</dbReference>